<name>A0ABD7G0V7_AERHY</name>
<sequence length="76" mass="8638">MMTPIEQSLTDYLGGYTRNNPANRAHIVNYQDWQRMARLELDRRAASLLSVLPDEELRAIAEGQVSLPELVKNLPS</sequence>
<organism evidence="1 2">
    <name type="scientific">Aeromonas hydrophila</name>
    <dbReference type="NCBI Taxonomy" id="644"/>
    <lineage>
        <taxon>Bacteria</taxon>
        <taxon>Pseudomonadati</taxon>
        <taxon>Pseudomonadota</taxon>
        <taxon>Gammaproteobacteria</taxon>
        <taxon>Aeromonadales</taxon>
        <taxon>Aeromonadaceae</taxon>
        <taxon>Aeromonas</taxon>
    </lineage>
</organism>
<reference evidence="2" key="2">
    <citation type="submission" date="2018-02" db="EMBL/GenBank/DDBJ databases">
        <title>Phenotypic characterization and whole genome analysis of multidrug-resistant, extended-spectrum beta-lactamase-producing bacteria isolated from dogs in Germany.</title>
        <authorList>
            <person name="Williamson C."/>
        </authorList>
    </citation>
    <scope>NUCLEOTIDE SEQUENCE [LARGE SCALE GENOMIC DNA]</scope>
    <source>
        <strain evidence="2">AFG_SD03_1510_Ahy_093</strain>
    </source>
</reference>
<proteinExistence type="predicted"/>
<dbReference type="EMBL" id="PUTQ01000050">
    <property type="protein sequence ID" value="RCF42753.1"/>
    <property type="molecule type" value="Genomic_DNA"/>
</dbReference>
<protein>
    <submittedName>
        <fullName evidence="1">Uncharacterized protein</fullName>
    </submittedName>
</protein>
<dbReference type="RefSeq" id="WP_113996043.1">
    <property type="nucleotide sequence ID" value="NZ_PUTQ01000050.1"/>
</dbReference>
<evidence type="ECO:0000313" key="2">
    <source>
        <dbReference type="Proteomes" id="UP000253075"/>
    </source>
</evidence>
<accession>A0ABD7G0V7</accession>
<evidence type="ECO:0000313" key="1">
    <source>
        <dbReference type="EMBL" id="RCF42753.1"/>
    </source>
</evidence>
<reference evidence="1 2" key="1">
    <citation type="journal article" date="2018" name="PLoS ONE">
        <title>Phenotypic characterization and whole genome analysis of extended-spectrum beta-lactamase-producing bacteria isolated from dogs in Germany.</title>
        <authorList>
            <person name="Boehmer T."/>
            <person name="Vogler A.J."/>
            <person name="Thomas A."/>
            <person name="Sauer S."/>
            <person name="Hergenroether M."/>
            <person name="Straubinger R.K."/>
            <person name="Birdsell D."/>
            <person name="Keim P."/>
            <person name="Sahl J.W."/>
            <person name="Williamson C.H."/>
            <person name="Riehm J.M."/>
        </authorList>
    </citation>
    <scope>NUCLEOTIDE SEQUENCE [LARGE SCALE GENOMIC DNA]</scope>
    <source>
        <strain evidence="1 2">AFG_SD03_1510_Ahy_093</strain>
    </source>
</reference>
<dbReference type="AlphaFoldDB" id="A0ABD7G0V7"/>
<gene>
    <name evidence="1" type="ORF">C6C11_22840</name>
</gene>
<dbReference type="Proteomes" id="UP000253075">
    <property type="component" value="Unassembled WGS sequence"/>
</dbReference>
<comment type="caution">
    <text evidence="1">The sequence shown here is derived from an EMBL/GenBank/DDBJ whole genome shotgun (WGS) entry which is preliminary data.</text>
</comment>